<feature type="compositionally biased region" description="Basic and acidic residues" evidence="1">
    <location>
        <begin position="21"/>
        <end position="31"/>
    </location>
</feature>
<dbReference type="AlphaFoldDB" id="A0A2K3MH15"/>
<accession>A0A2K3MH15</accession>
<dbReference type="Proteomes" id="UP000236291">
    <property type="component" value="Unassembled WGS sequence"/>
</dbReference>
<organism evidence="2 3">
    <name type="scientific">Trifolium pratense</name>
    <name type="common">Red clover</name>
    <dbReference type="NCBI Taxonomy" id="57577"/>
    <lineage>
        <taxon>Eukaryota</taxon>
        <taxon>Viridiplantae</taxon>
        <taxon>Streptophyta</taxon>
        <taxon>Embryophyta</taxon>
        <taxon>Tracheophyta</taxon>
        <taxon>Spermatophyta</taxon>
        <taxon>Magnoliopsida</taxon>
        <taxon>eudicotyledons</taxon>
        <taxon>Gunneridae</taxon>
        <taxon>Pentapetalae</taxon>
        <taxon>rosids</taxon>
        <taxon>fabids</taxon>
        <taxon>Fabales</taxon>
        <taxon>Fabaceae</taxon>
        <taxon>Papilionoideae</taxon>
        <taxon>50 kb inversion clade</taxon>
        <taxon>NPAAA clade</taxon>
        <taxon>Hologalegina</taxon>
        <taxon>IRL clade</taxon>
        <taxon>Trifolieae</taxon>
        <taxon>Trifolium</taxon>
    </lineage>
</organism>
<reference evidence="2 3" key="1">
    <citation type="journal article" date="2014" name="Am. J. Bot.">
        <title>Genome assembly and annotation for red clover (Trifolium pratense; Fabaceae).</title>
        <authorList>
            <person name="Istvanek J."/>
            <person name="Jaros M."/>
            <person name="Krenek A."/>
            <person name="Repkova J."/>
        </authorList>
    </citation>
    <scope>NUCLEOTIDE SEQUENCE [LARGE SCALE GENOMIC DNA]</scope>
    <source>
        <strain evidence="3">cv. Tatra</strain>
        <tissue evidence="2">Young leaves</tissue>
    </source>
</reference>
<feature type="region of interest" description="Disordered" evidence="1">
    <location>
        <begin position="1"/>
        <end position="31"/>
    </location>
</feature>
<proteinExistence type="predicted"/>
<dbReference type="EMBL" id="ASHM01061731">
    <property type="protein sequence ID" value="PNX90073.1"/>
    <property type="molecule type" value="Genomic_DNA"/>
</dbReference>
<protein>
    <submittedName>
        <fullName evidence="2">Uncharacterized protein</fullName>
    </submittedName>
</protein>
<sequence>MPPMATTDSHEIRIPSTIGDGGDRDGDVMSDDVKADKDRCWEEKSFSRPQMLDGAKLLEEERVLDQI</sequence>
<gene>
    <name evidence="2" type="ORF">L195_g046196</name>
</gene>
<comment type="caution">
    <text evidence="2">The sequence shown here is derived from an EMBL/GenBank/DDBJ whole genome shotgun (WGS) entry which is preliminary data.</text>
</comment>
<evidence type="ECO:0000256" key="1">
    <source>
        <dbReference type="SAM" id="MobiDB-lite"/>
    </source>
</evidence>
<name>A0A2K3MH15_TRIPR</name>
<evidence type="ECO:0000313" key="3">
    <source>
        <dbReference type="Proteomes" id="UP000236291"/>
    </source>
</evidence>
<reference evidence="2 3" key="2">
    <citation type="journal article" date="2017" name="Front. Plant Sci.">
        <title>Gene Classification and Mining of Molecular Markers Useful in Red Clover (Trifolium pratense) Breeding.</title>
        <authorList>
            <person name="Istvanek J."/>
            <person name="Dluhosova J."/>
            <person name="Dluhos P."/>
            <person name="Patkova L."/>
            <person name="Nedelnik J."/>
            <person name="Repkova J."/>
        </authorList>
    </citation>
    <scope>NUCLEOTIDE SEQUENCE [LARGE SCALE GENOMIC DNA]</scope>
    <source>
        <strain evidence="3">cv. Tatra</strain>
        <tissue evidence="2">Young leaves</tissue>
    </source>
</reference>
<evidence type="ECO:0000313" key="2">
    <source>
        <dbReference type="EMBL" id="PNX90073.1"/>
    </source>
</evidence>